<dbReference type="InterPro" id="IPR045069">
    <property type="entry name" value="MATE_euk"/>
</dbReference>
<proteinExistence type="inferred from homology"/>
<reference evidence="8" key="1">
    <citation type="journal article" date="2023" name="Mol. Phylogenet. Evol.">
        <title>Genome-scale phylogeny and comparative genomics of the fungal order Sordariales.</title>
        <authorList>
            <person name="Hensen N."/>
            <person name="Bonometti L."/>
            <person name="Westerberg I."/>
            <person name="Brannstrom I.O."/>
            <person name="Guillou S."/>
            <person name="Cros-Aarteil S."/>
            <person name="Calhoun S."/>
            <person name="Haridas S."/>
            <person name="Kuo A."/>
            <person name="Mondo S."/>
            <person name="Pangilinan J."/>
            <person name="Riley R."/>
            <person name="LaButti K."/>
            <person name="Andreopoulos B."/>
            <person name="Lipzen A."/>
            <person name="Chen C."/>
            <person name="Yan M."/>
            <person name="Daum C."/>
            <person name="Ng V."/>
            <person name="Clum A."/>
            <person name="Steindorff A."/>
            <person name="Ohm R.A."/>
            <person name="Martin F."/>
            <person name="Silar P."/>
            <person name="Natvig D.O."/>
            <person name="Lalanne C."/>
            <person name="Gautier V."/>
            <person name="Ament-Velasquez S.L."/>
            <person name="Kruys A."/>
            <person name="Hutchinson M.I."/>
            <person name="Powell A.J."/>
            <person name="Barry K."/>
            <person name="Miller A.N."/>
            <person name="Grigoriev I.V."/>
            <person name="Debuchy R."/>
            <person name="Gladieux P."/>
            <person name="Hiltunen Thoren M."/>
            <person name="Johannesson H."/>
        </authorList>
    </citation>
    <scope>NUCLEOTIDE SEQUENCE</scope>
    <source>
        <strain evidence="8">CBS 118394</strain>
    </source>
</reference>
<reference evidence="8" key="2">
    <citation type="submission" date="2023-06" db="EMBL/GenBank/DDBJ databases">
        <authorList>
            <consortium name="Lawrence Berkeley National Laboratory"/>
            <person name="Haridas S."/>
            <person name="Hensen N."/>
            <person name="Bonometti L."/>
            <person name="Westerberg I."/>
            <person name="Brannstrom I.O."/>
            <person name="Guillou S."/>
            <person name="Cros-Aarteil S."/>
            <person name="Calhoun S."/>
            <person name="Kuo A."/>
            <person name="Mondo S."/>
            <person name="Pangilinan J."/>
            <person name="Riley R."/>
            <person name="Labutti K."/>
            <person name="Andreopoulos B."/>
            <person name="Lipzen A."/>
            <person name="Chen C."/>
            <person name="Yanf M."/>
            <person name="Daum C."/>
            <person name="Ng V."/>
            <person name="Clum A."/>
            <person name="Steindorff A."/>
            <person name="Ohm R."/>
            <person name="Martin F."/>
            <person name="Silar P."/>
            <person name="Natvig D."/>
            <person name="Lalanne C."/>
            <person name="Gautier V."/>
            <person name="Ament-Velasquez S.L."/>
            <person name="Kruys A."/>
            <person name="Hutchinson M.I."/>
            <person name="Powell A.J."/>
            <person name="Barry K."/>
            <person name="Miller A.N."/>
            <person name="Grigoriev I.V."/>
            <person name="Debuchy R."/>
            <person name="Gladieux P."/>
            <person name="Thoren M.H."/>
            <person name="Johannesson H."/>
        </authorList>
    </citation>
    <scope>NUCLEOTIDE SEQUENCE</scope>
    <source>
        <strain evidence="8">CBS 118394</strain>
    </source>
</reference>
<comment type="caution">
    <text evidence="8">The sequence shown here is derived from an EMBL/GenBank/DDBJ whole genome shotgun (WGS) entry which is preliminary data.</text>
</comment>
<dbReference type="GO" id="GO:0016020">
    <property type="term" value="C:membrane"/>
    <property type="evidence" value="ECO:0007669"/>
    <property type="project" value="UniProtKB-SubCell"/>
</dbReference>
<feature type="transmembrane region" description="Helical" evidence="7">
    <location>
        <begin position="488"/>
        <end position="508"/>
    </location>
</feature>
<feature type="region of interest" description="Disordered" evidence="6">
    <location>
        <begin position="53"/>
        <end position="88"/>
    </location>
</feature>
<dbReference type="CDD" id="cd13132">
    <property type="entry name" value="MATE_eukaryotic"/>
    <property type="match status" value="1"/>
</dbReference>
<feature type="compositionally biased region" description="Acidic residues" evidence="6">
    <location>
        <begin position="53"/>
        <end position="80"/>
    </location>
</feature>
<dbReference type="PANTHER" id="PTHR11206">
    <property type="entry name" value="MULTIDRUG RESISTANCE PROTEIN"/>
    <property type="match status" value="1"/>
</dbReference>
<gene>
    <name evidence="8" type="ORF">B0H66DRAFT_39682</name>
</gene>
<keyword evidence="5 7" id="KW-0472">Membrane</keyword>
<dbReference type="GO" id="GO:0015297">
    <property type="term" value="F:antiporter activity"/>
    <property type="evidence" value="ECO:0007669"/>
    <property type="project" value="InterPro"/>
</dbReference>
<accession>A0AAE0IRB0</accession>
<keyword evidence="9" id="KW-1185">Reference proteome</keyword>
<evidence type="ECO:0000256" key="1">
    <source>
        <dbReference type="ARBA" id="ARBA00004141"/>
    </source>
</evidence>
<sequence length="639" mass="69783">MSPAGAQPIRAKSRHHRLQEHVLETTTSASLLSTSYLATSPIAQQILARDLAECSDDDEDEVKFDSEDDGDDNDDSEEDFSTTLHGGAAAHLISRPSGTIYGTLRPIIASQVQGSPAVNERDLAQSRREERSLLRDNHILPPKHRRPFRESALRQLYRRIFSTKVHESGCDSDVGKALESSPLLQHDYLSEDASGPPSPSPSETDVLWDCATVASSNILKTTWQREAKTLAQYSGPLILTFLLHYSVQITSIFTVGRIGRKELGAVSLAAMTSNVTCYCVIQGLSTCLDTLAAQAFGSGHKKLVGLQLQRLTYMLWLLLIPIATLWWFAGRILANIIPDQDTAALAGLYLRVLILGTPGVAAFESGKRFVQAQGLFHATTYVLIIGATLNVLANWFFVFKLEFGFLGAACAVVFTQNLLPFLLFLYVRFIDGMECWNGLTRKAFTNWGQMIRLALPGMIMVLAQYFAFEVLTLAASRFGSADLAAQSILVTCTSTTFNIPFPLSIAASTRVANLIGAKLTDAARTSAKVALFAGCLVGLFNMTLLSSLRFQLPYLFTRDDEVAAIVSRVLPICAAMQLCDSAAAISHGLLRGIGRQRIGSYTNLCSYYLVALPISFATGWVLGWKLEGLWFGVTIGLCV</sequence>
<evidence type="ECO:0000256" key="7">
    <source>
        <dbReference type="SAM" id="Phobius"/>
    </source>
</evidence>
<feature type="transmembrane region" description="Helical" evidence="7">
    <location>
        <begin position="529"/>
        <end position="550"/>
    </location>
</feature>
<feature type="transmembrane region" description="Helical" evidence="7">
    <location>
        <begin position="403"/>
        <end position="429"/>
    </location>
</feature>
<dbReference type="GO" id="GO:1990961">
    <property type="term" value="P:xenobiotic detoxification by transmembrane export across the plasma membrane"/>
    <property type="evidence" value="ECO:0007669"/>
    <property type="project" value="InterPro"/>
</dbReference>
<dbReference type="AlphaFoldDB" id="A0AAE0IRB0"/>
<feature type="transmembrane region" description="Helical" evidence="7">
    <location>
        <begin position="375"/>
        <end position="397"/>
    </location>
</feature>
<keyword evidence="4 7" id="KW-1133">Transmembrane helix</keyword>
<feature type="transmembrane region" description="Helical" evidence="7">
    <location>
        <begin position="450"/>
        <end position="468"/>
    </location>
</feature>
<dbReference type="GO" id="GO:0042910">
    <property type="term" value="F:xenobiotic transmembrane transporter activity"/>
    <property type="evidence" value="ECO:0007669"/>
    <property type="project" value="InterPro"/>
</dbReference>
<dbReference type="NCBIfam" id="TIGR00797">
    <property type="entry name" value="matE"/>
    <property type="match status" value="1"/>
</dbReference>
<protein>
    <submittedName>
        <fullName evidence="8">Mate-domain-containing protein</fullName>
    </submittedName>
</protein>
<feature type="transmembrane region" description="Helical" evidence="7">
    <location>
        <begin position="604"/>
        <end position="623"/>
    </location>
</feature>
<dbReference type="EMBL" id="JAUEDM010000001">
    <property type="protein sequence ID" value="KAK3329859.1"/>
    <property type="molecule type" value="Genomic_DNA"/>
</dbReference>
<dbReference type="InterPro" id="IPR002528">
    <property type="entry name" value="MATE_fam"/>
</dbReference>
<evidence type="ECO:0000256" key="3">
    <source>
        <dbReference type="ARBA" id="ARBA00022692"/>
    </source>
</evidence>
<evidence type="ECO:0000313" key="9">
    <source>
        <dbReference type="Proteomes" id="UP001283341"/>
    </source>
</evidence>
<feature type="transmembrane region" description="Helical" evidence="7">
    <location>
        <begin position="342"/>
        <end position="363"/>
    </location>
</feature>
<dbReference type="Pfam" id="PF01554">
    <property type="entry name" value="MatE"/>
    <property type="match status" value="2"/>
</dbReference>
<comment type="subcellular location">
    <subcellularLocation>
        <location evidence="1">Membrane</location>
        <topology evidence="1">Multi-pass membrane protein</topology>
    </subcellularLocation>
</comment>
<dbReference type="Proteomes" id="UP001283341">
    <property type="component" value="Unassembled WGS sequence"/>
</dbReference>
<evidence type="ECO:0000256" key="4">
    <source>
        <dbReference type="ARBA" id="ARBA00022989"/>
    </source>
</evidence>
<organism evidence="8 9">
    <name type="scientific">Apodospora peruviana</name>
    <dbReference type="NCBI Taxonomy" id="516989"/>
    <lineage>
        <taxon>Eukaryota</taxon>
        <taxon>Fungi</taxon>
        <taxon>Dikarya</taxon>
        <taxon>Ascomycota</taxon>
        <taxon>Pezizomycotina</taxon>
        <taxon>Sordariomycetes</taxon>
        <taxon>Sordariomycetidae</taxon>
        <taxon>Sordariales</taxon>
        <taxon>Lasiosphaeriaceae</taxon>
        <taxon>Apodospora</taxon>
    </lineage>
</organism>
<evidence type="ECO:0000256" key="6">
    <source>
        <dbReference type="SAM" id="MobiDB-lite"/>
    </source>
</evidence>
<evidence type="ECO:0000313" key="8">
    <source>
        <dbReference type="EMBL" id="KAK3329859.1"/>
    </source>
</evidence>
<evidence type="ECO:0000256" key="2">
    <source>
        <dbReference type="ARBA" id="ARBA00010199"/>
    </source>
</evidence>
<comment type="similarity">
    <text evidence="2">Belongs to the multi antimicrobial extrusion (MATE) (TC 2.A.66.1) family.</text>
</comment>
<name>A0AAE0IRB0_9PEZI</name>
<keyword evidence="3 7" id="KW-0812">Transmembrane</keyword>
<feature type="transmembrane region" description="Helical" evidence="7">
    <location>
        <begin position="311"/>
        <end position="330"/>
    </location>
</feature>
<evidence type="ECO:0000256" key="5">
    <source>
        <dbReference type="ARBA" id="ARBA00023136"/>
    </source>
</evidence>